<comment type="subunit">
    <text evidence="12">Homodimer.</text>
</comment>
<evidence type="ECO:0000256" key="6">
    <source>
        <dbReference type="ARBA" id="ARBA00022679"/>
    </source>
</evidence>
<dbReference type="GO" id="GO:0005737">
    <property type="term" value="C:cytoplasm"/>
    <property type="evidence" value="ECO:0007669"/>
    <property type="project" value="UniProtKB-SubCell"/>
</dbReference>
<dbReference type="NCBIfam" id="TIGR01364">
    <property type="entry name" value="serC_1"/>
    <property type="match status" value="1"/>
</dbReference>
<name>A0A2S8F7R5_9BACT</name>
<comment type="similarity">
    <text evidence="3 12">Belongs to the class-V pyridoxal-phosphate-dependent aminotransferase family. SerC subfamily.</text>
</comment>
<feature type="modified residue" description="N6-(pyridoxal phosphate)lysine" evidence="12">
    <location>
        <position position="198"/>
    </location>
</feature>
<evidence type="ECO:0000256" key="2">
    <source>
        <dbReference type="ARBA" id="ARBA00005099"/>
    </source>
</evidence>
<dbReference type="Pfam" id="PF00266">
    <property type="entry name" value="Aminotran_5"/>
    <property type="match status" value="1"/>
</dbReference>
<keyword evidence="12" id="KW-0963">Cytoplasm</keyword>
<sequence>MPERVFNFSAGPAVMPLPVLEEAQRDLVALPGVGSSVMELSHRGKPYMAIHADAKARLVSLLNIPDTHDVLFLQGGSRLQFSMIPINLLKGTGKTADYILTGSWGKKALEEAVKEGQTNVAWDGKPTNYNCLPKQADLKLTPDAAYVHMTSNETIQGVQFQAEPEVGNVPLVSDLSSDFMSRPVDVSKYGLIYACAQKNAGPAGVTVVIIRKDLMEQASSDLPGYLVYRNHAENDSMWNTPPTFGIYLLGLVCKWLQEDMGGLEKIQKQNEAKAKILYDVIDQSNGFYIGHALPEDRSMMNVTFKLGDEESEKRFLAEAGEVGLTQLGGHRSVGGVRASIYNAMPVEGVEKLRDFMLKFMK</sequence>
<evidence type="ECO:0000256" key="5">
    <source>
        <dbReference type="ARBA" id="ARBA00022605"/>
    </source>
</evidence>
<dbReference type="Gene3D" id="3.90.1150.10">
    <property type="entry name" value="Aspartate Aminotransferase, domain 1"/>
    <property type="match status" value="1"/>
</dbReference>
<comment type="subcellular location">
    <subcellularLocation>
        <location evidence="12">Cytoplasm</location>
    </subcellularLocation>
</comment>
<dbReference type="InterPro" id="IPR015422">
    <property type="entry name" value="PyrdxlP-dep_Trfase_small"/>
</dbReference>
<organism evidence="15 16">
    <name type="scientific">Blastopirellula marina</name>
    <dbReference type="NCBI Taxonomy" id="124"/>
    <lineage>
        <taxon>Bacteria</taxon>
        <taxon>Pseudomonadati</taxon>
        <taxon>Planctomycetota</taxon>
        <taxon>Planctomycetia</taxon>
        <taxon>Pirellulales</taxon>
        <taxon>Pirellulaceae</taxon>
        <taxon>Blastopirellula</taxon>
    </lineage>
</organism>
<dbReference type="GO" id="GO:0006564">
    <property type="term" value="P:L-serine biosynthetic process"/>
    <property type="evidence" value="ECO:0007669"/>
    <property type="project" value="UniProtKB-UniRule"/>
</dbReference>
<dbReference type="EC" id="2.6.1.52" evidence="12"/>
<dbReference type="InterPro" id="IPR015421">
    <property type="entry name" value="PyrdxlP-dep_Trfase_major"/>
</dbReference>
<dbReference type="Gene3D" id="3.40.640.10">
    <property type="entry name" value="Type I PLP-dependent aspartate aminotransferase-like (Major domain)"/>
    <property type="match status" value="1"/>
</dbReference>
<dbReference type="SUPFAM" id="SSF53383">
    <property type="entry name" value="PLP-dependent transferases"/>
    <property type="match status" value="1"/>
</dbReference>
<evidence type="ECO:0000256" key="12">
    <source>
        <dbReference type="HAMAP-Rule" id="MF_00160"/>
    </source>
</evidence>
<keyword evidence="5 12" id="KW-0028">Amino-acid biosynthesis</keyword>
<feature type="binding site" evidence="12">
    <location>
        <position position="104"/>
    </location>
    <ligand>
        <name>pyridoxal 5'-phosphate</name>
        <dbReference type="ChEBI" id="CHEBI:597326"/>
    </ligand>
</feature>
<evidence type="ECO:0000313" key="16">
    <source>
        <dbReference type="Proteomes" id="UP000239388"/>
    </source>
</evidence>
<feature type="binding site" evidence="12">
    <location>
        <position position="154"/>
    </location>
    <ligand>
        <name>pyridoxal 5'-phosphate</name>
        <dbReference type="ChEBI" id="CHEBI:597326"/>
    </ligand>
</feature>
<keyword evidence="9 12" id="KW-0718">Serine biosynthesis</keyword>
<comment type="catalytic activity">
    <reaction evidence="10 12">
        <text>4-(phosphooxy)-L-threonine + 2-oxoglutarate = (R)-3-hydroxy-2-oxo-4-phosphooxybutanoate + L-glutamate</text>
        <dbReference type="Rhea" id="RHEA:16573"/>
        <dbReference type="ChEBI" id="CHEBI:16810"/>
        <dbReference type="ChEBI" id="CHEBI:29985"/>
        <dbReference type="ChEBI" id="CHEBI:58452"/>
        <dbReference type="ChEBI" id="CHEBI:58538"/>
        <dbReference type="EC" id="2.6.1.52"/>
    </reaction>
</comment>
<evidence type="ECO:0000256" key="11">
    <source>
        <dbReference type="ARBA" id="ARBA00049007"/>
    </source>
</evidence>
<comment type="caution">
    <text evidence="12">Lacks conserved residue(s) required for the propagation of feature annotation.</text>
</comment>
<dbReference type="InterPro" id="IPR000192">
    <property type="entry name" value="Aminotrans_V_dom"/>
</dbReference>
<proteinExistence type="inferred from homology"/>
<comment type="pathway">
    <text evidence="2 12 13">Amino-acid biosynthesis; L-serine biosynthesis; L-serine from 3-phospho-D-glycerate: step 2/3.</text>
</comment>
<keyword evidence="6 12" id="KW-0808">Transferase</keyword>
<dbReference type="Proteomes" id="UP000239388">
    <property type="component" value="Unassembled WGS sequence"/>
</dbReference>
<protein>
    <recommendedName>
        <fullName evidence="12">Phosphoserine aminotransferase</fullName>
        <ecNumber evidence="12">2.6.1.52</ecNumber>
    </recommendedName>
    <alternativeName>
        <fullName evidence="12">Phosphohydroxythreonine aminotransferase</fullName>
        <shortName evidence="12">PSAT</shortName>
    </alternativeName>
</protein>
<comment type="pathway">
    <text evidence="1 12">Cofactor biosynthesis; pyridoxine 5'-phosphate biosynthesis; pyridoxine 5'-phosphate from D-erythrose 4-phosphate: step 3/5.</text>
</comment>
<dbReference type="HAMAP" id="MF_00160">
    <property type="entry name" value="SerC_aminotrans_5"/>
    <property type="match status" value="1"/>
</dbReference>
<evidence type="ECO:0000259" key="14">
    <source>
        <dbReference type="Pfam" id="PF00266"/>
    </source>
</evidence>
<dbReference type="NCBIfam" id="NF003764">
    <property type="entry name" value="PRK05355.1"/>
    <property type="match status" value="1"/>
</dbReference>
<feature type="binding site" evidence="12">
    <location>
        <position position="174"/>
    </location>
    <ligand>
        <name>pyridoxal 5'-phosphate</name>
        <dbReference type="ChEBI" id="CHEBI:597326"/>
    </ligand>
</feature>
<dbReference type="PROSITE" id="PS00595">
    <property type="entry name" value="AA_TRANSFER_CLASS_5"/>
    <property type="match status" value="1"/>
</dbReference>
<evidence type="ECO:0000313" key="15">
    <source>
        <dbReference type="EMBL" id="PQO28195.1"/>
    </source>
</evidence>
<feature type="domain" description="Aminotransferase class V" evidence="14">
    <location>
        <begin position="5"/>
        <end position="352"/>
    </location>
</feature>
<dbReference type="PANTHER" id="PTHR43247">
    <property type="entry name" value="PHOSPHOSERINE AMINOTRANSFERASE"/>
    <property type="match status" value="1"/>
</dbReference>
<dbReference type="RefSeq" id="WP_105358555.1">
    <property type="nucleotide sequence ID" value="NZ_PUIB01000025.1"/>
</dbReference>
<dbReference type="UniPathway" id="UPA00244">
    <property type="reaction ID" value="UER00311"/>
</dbReference>
<dbReference type="GO" id="GO:0004648">
    <property type="term" value="F:O-phospho-L-serine:2-oxoglutarate aminotransferase activity"/>
    <property type="evidence" value="ECO:0007669"/>
    <property type="project" value="UniProtKB-UniRule"/>
</dbReference>
<keyword evidence="4 12" id="KW-0032">Aminotransferase</keyword>
<dbReference type="EMBL" id="PUIB01000025">
    <property type="protein sequence ID" value="PQO28195.1"/>
    <property type="molecule type" value="Genomic_DNA"/>
</dbReference>
<gene>
    <name evidence="12" type="primary">serC</name>
    <name evidence="15" type="ORF">C5Y98_25175</name>
</gene>
<feature type="binding site" evidence="12">
    <location>
        <begin position="239"/>
        <end position="240"/>
    </location>
    <ligand>
        <name>pyridoxal 5'-phosphate</name>
        <dbReference type="ChEBI" id="CHEBI:597326"/>
    </ligand>
</feature>
<dbReference type="GO" id="GO:0008615">
    <property type="term" value="P:pyridoxine biosynthetic process"/>
    <property type="evidence" value="ECO:0007669"/>
    <property type="project" value="UniProtKB-UniRule"/>
</dbReference>
<dbReference type="GO" id="GO:0030170">
    <property type="term" value="F:pyridoxal phosphate binding"/>
    <property type="evidence" value="ECO:0007669"/>
    <property type="project" value="UniProtKB-UniRule"/>
</dbReference>
<dbReference type="PIRSF" id="PIRSF000525">
    <property type="entry name" value="SerC"/>
    <property type="match status" value="1"/>
</dbReference>
<keyword evidence="7 12" id="KW-0663">Pyridoxal phosphate</keyword>
<feature type="binding site" evidence="12">
    <location>
        <position position="197"/>
    </location>
    <ligand>
        <name>pyridoxal 5'-phosphate</name>
        <dbReference type="ChEBI" id="CHEBI:597326"/>
    </ligand>
</feature>
<keyword evidence="8 12" id="KW-0664">Pyridoxine biosynthesis</keyword>
<dbReference type="InterPro" id="IPR022278">
    <property type="entry name" value="Pser_aminoTfrase"/>
</dbReference>
<comment type="caution">
    <text evidence="15">The sequence shown here is derived from an EMBL/GenBank/DDBJ whole genome shotgun (WGS) entry which is preliminary data.</text>
</comment>
<dbReference type="UniPathway" id="UPA00135">
    <property type="reaction ID" value="UER00197"/>
</dbReference>
<dbReference type="InterPro" id="IPR015424">
    <property type="entry name" value="PyrdxlP-dep_Trfase"/>
</dbReference>
<evidence type="ECO:0000256" key="8">
    <source>
        <dbReference type="ARBA" id="ARBA00023096"/>
    </source>
</evidence>
<dbReference type="FunFam" id="3.40.640.10:FF:000010">
    <property type="entry name" value="Phosphoserine aminotransferase"/>
    <property type="match status" value="1"/>
</dbReference>
<evidence type="ECO:0000256" key="3">
    <source>
        <dbReference type="ARBA" id="ARBA00006904"/>
    </source>
</evidence>
<evidence type="ECO:0000256" key="13">
    <source>
        <dbReference type="RuleBase" id="RU004505"/>
    </source>
</evidence>
<comment type="function">
    <text evidence="12">Catalyzes the reversible conversion of 3-phosphohydroxypyruvate to phosphoserine and of 3-hydroxy-2-oxo-4-phosphonooxybutanoate to phosphohydroxythreonine.</text>
</comment>
<feature type="binding site" evidence="12">
    <location>
        <position position="43"/>
    </location>
    <ligand>
        <name>L-glutamate</name>
        <dbReference type="ChEBI" id="CHEBI:29985"/>
    </ligand>
</feature>
<dbReference type="FunFam" id="3.90.1150.10:FF:000006">
    <property type="entry name" value="Phosphoserine aminotransferase"/>
    <property type="match status" value="1"/>
</dbReference>
<dbReference type="PANTHER" id="PTHR43247:SF1">
    <property type="entry name" value="PHOSPHOSERINE AMINOTRANSFERASE"/>
    <property type="match status" value="1"/>
</dbReference>
<reference evidence="15 16" key="1">
    <citation type="submission" date="2018-02" db="EMBL/GenBank/DDBJ databases">
        <title>Comparative genomes isolates from brazilian mangrove.</title>
        <authorList>
            <person name="Araujo J.E."/>
            <person name="Taketani R.G."/>
            <person name="Silva M.C.P."/>
            <person name="Loureco M.V."/>
            <person name="Andreote F.D."/>
        </authorList>
    </citation>
    <scope>NUCLEOTIDE SEQUENCE [LARGE SCALE GENOMIC DNA]</scope>
    <source>
        <strain evidence="15 16">NAP PRIS-MGV</strain>
    </source>
</reference>
<comment type="catalytic activity">
    <reaction evidence="11 12 13">
        <text>O-phospho-L-serine + 2-oxoglutarate = 3-phosphooxypyruvate + L-glutamate</text>
        <dbReference type="Rhea" id="RHEA:14329"/>
        <dbReference type="ChEBI" id="CHEBI:16810"/>
        <dbReference type="ChEBI" id="CHEBI:18110"/>
        <dbReference type="ChEBI" id="CHEBI:29985"/>
        <dbReference type="ChEBI" id="CHEBI:57524"/>
        <dbReference type="EC" id="2.6.1.52"/>
    </reaction>
</comment>
<evidence type="ECO:0000256" key="4">
    <source>
        <dbReference type="ARBA" id="ARBA00022576"/>
    </source>
</evidence>
<evidence type="ECO:0000256" key="7">
    <source>
        <dbReference type="ARBA" id="ARBA00022898"/>
    </source>
</evidence>
<evidence type="ECO:0000256" key="1">
    <source>
        <dbReference type="ARBA" id="ARBA00004915"/>
    </source>
</evidence>
<comment type="cofactor">
    <cofactor evidence="12">
        <name>pyridoxal 5'-phosphate</name>
        <dbReference type="ChEBI" id="CHEBI:597326"/>
    </cofactor>
    <text evidence="12">Binds 1 pyridoxal phosphate per subunit.</text>
</comment>
<dbReference type="InterPro" id="IPR020578">
    <property type="entry name" value="Aminotrans_V_PyrdxlP_BS"/>
</dbReference>
<accession>A0A2S8F7R5</accession>
<dbReference type="AlphaFoldDB" id="A0A2S8F7R5"/>
<evidence type="ECO:0000256" key="10">
    <source>
        <dbReference type="ARBA" id="ARBA00047630"/>
    </source>
</evidence>
<dbReference type="OrthoDB" id="9809412at2"/>
<evidence type="ECO:0000256" key="9">
    <source>
        <dbReference type="ARBA" id="ARBA00023299"/>
    </source>
</evidence>